<dbReference type="SUPFAM" id="SSF111038">
    <property type="entry name" value="YjbQ-like"/>
    <property type="match status" value="1"/>
</dbReference>
<protein>
    <recommendedName>
        <fullName evidence="4">Secondary thiamine-phosphate synthase enzyme</fullName>
    </recommendedName>
</protein>
<dbReference type="STRING" id="460265.Mnod_1542"/>
<dbReference type="OrthoDB" id="9801725at2"/>
<proteinExistence type="inferred from homology"/>
<dbReference type="AlphaFoldDB" id="B8INK8"/>
<keyword evidence="3" id="KW-1185">Reference proteome</keyword>
<sequence length="166" mass="18548">MRRIERIAEGEVTRQVTGRLTVATQGQGFTEITADIAGFVRESGLTQALLTVFCRHTSASLTIQENADPDVRTDLLTALDRLAPRQGAYLHDAELPDRLQGRMFYLHRDEGPDDMPGHIRTMLTDSGLAIPVIESRLALGTWQGIYLIEHRDQPHRREVILHLAGA</sequence>
<comment type="similarity">
    <text evidence="1">Belongs to the UPF0047 family.</text>
</comment>
<evidence type="ECO:0008006" key="4">
    <source>
        <dbReference type="Google" id="ProtNLM"/>
    </source>
</evidence>
<dbReference type="HOGENOM" id="CLU_096980_0_2_5"/>
<gene>
    <name evidence="2" type="ordered locus">Mnod_1542</name>
</gene>
<dbReference type="PANTHER" id="PTHR30615:SF8">
    <property type="entry name" value="UPF0047 PROTEIN C4A8.02C"/>
    <property type="match status" value="1"/>
</dbReference>
<dbReference type="PANTHER" id="PTHR30615">
    <property type="entry name" value="UNCHARACTERIZED PROTEIN YJBQ-RELATED"/>
    <property type="match status" value="1"/>
</dbReference>
<dbReference type="eggNOG" id="COG0432">
    <property type="taxonomic scope" value="Bacteria"/>
</dbReference>
<dbReference type="KEGG" id="mno:Mnod_1542"/>
<dbReference type="Proteomes" id="UP000008207">
    <property type="component" value="Chromosome"/>
</dbReference>
<dbReference type="InterPro" id="IPR001602">
    <property type="entry name" value="UPF0047_YjbQ-like"/>
</dbReference>
<dbReference type="InterPro" id="IPR035917">
    <property type="entry name" value="YjbQ-like_sf"/>
</dbReference>
<accession>B8INK8</accession>
<evidence type="ECO:0000313" key="2">
    <source>
        <dbReference type="EMBL" id="ACL56534.1"/>
    </source>
</evidence>
<organism evidence="2 3">
    <name type="scientific">Methylobacterium nodulans (strain LMG 21967 / CNCM I-2342 / ORS 2060)</name>
    <dbReference type="NCBI Taxonomy" id="460265"/>
    <lineage>
        <taxon>Bacteria</taxon>
        <taxon>Pseudomonadati</taxon>
        <taxon>Pseudomonadota</taxon>
        <taxon>Alphaproteobacteria</taxon>
        <taxon>Hyphomicrobiales</taxon>
        <taxon>Methylobacteriaceae</taxon>
        <taxon>Methylobacterium</taxon>
    </lineage>
</organism>
<dbReference type="Gene3D" id="2.60.120.460">
    <property type="entry name" value="YjbQ-like"/>
    <property type="match status" value="1"/>
</dbReference>
<dbReference type="PIRSF" id="PIRSF004681">
    <property type="entry name" value="UCP004681"/>
    <property type="match status" value="1"/>
</dbReference>
<name>B8INK8_METNO</name>
<dbReference type="NCBIfam" id="TIGR00149">
    <property type="entry name" value="TIGR00149_YjbQ"/>
    <property type="match status" value="1"/>
</dbReference>
<evidence type="ECO:0000256" key="1">
    <source>
        <dbReference type="ARBA" id="ARBA00005534"/>
    </source>
</evidence>
<dbReference type="EMBL" id="CP001349">
    <property type="protein sequence ID" value="ACL56534.1"/>
    <property type="molecule type" value="Genomic_DNA"/>
</dbReference>
<dbReference type="Pfam" id="PF01894">
    <property type="entry name" value="YjbQ"/>
    <property type="match status" value="1"/>
</dbReference>
<reference evidence="2 3" key="1">
    <citation type="submission" date="2009-01" db="EMBL/GenBank/DDBJ databases">
        <title>Complete sequence of chromosome of Methylobacterium nodulans ORS 2060.</title>
        <authorList>
            <consortium name="US DOE Joint Genome Institute"/>
            <person name="Lucas S."/>
            <person name="Copeland A."/>
            <person name="Lapidus A."/>
            <person name="Glavina del Rio T."/>
            <person name="Dalin E."/>
            <person name="Tice H."/>
            <person name="Bruce D."/>
            <person name="Goodwin L."/>
            <person name="Pitluck S."/>
            <person name="Sims D."/>
            <person name="Brettin T."/>
            <person name="Detter J.C."/>
            <person name="Han C."/>
            <person name="Larimer F."/>
            <person name="Land M."/>
            <person name="Hauser L."/>
            <person name="Kyrpides N."/>
            <person name="Ivanova N."/>
            <person name="Marx C.J."/>
            <person name="Richardson P."/>
        </authorList>
    </citation>
    <scope>NUCLEOTIDE SEQUENCE [LARGE SCALE GENOMIC DNA]</scope>
    <source>
        <strain evidence="3">LMG 21967 / CNCM I-2342 / ORS 2060</strain>
    </source>
</reference>
<dbReference type="RefSeq" id="WP_015928229.1">
    <property type="nucleotide sequence ID" value="NC_011894.1"/>
</dbReference>
<evidence type="ECO:0000313" key="3">
    <source>
        <dbReference type="Proteomes" id="UP000008207"/>
    </source>
</evidence>